<gene>
    <name evidence="1" type="ORF">I4F81_000505</name>
</gene>
<dbReference type="Proteomes" id="UP000798662">
    <property type="component" value="Chromosome 1"/>
</dbReference>
<sequence>MKSFVAVLAVAAAAAAVVAPATAAHGGYFIGYQSGHQQVPPVPTRGVGRVYAFLDEQTLFIKWSFVGLSSPINESIGIHIHEGIAGSNGPVIFPLTKQTNYKCKDRTCGIGYAKLNLSGEQVEALEARQLYFNLHTEMFPGGELRAALVPNVKGAKLLAASLTTGAANPGVTDGTSKAIGGAIIEIMTSGSIVVSGSYSMLSDRLAVDIAGGAHLHMGITGMNGPVVIVLKSELAADGLSGKFLAADNTFTPDAEFIQALKDRKVYLNVHSLAVPSGEIRGQVLSAAASSAFSTLLFGAEQVPDAVTTDAIGGASIELFGANIVAVTGSFTNLSTPLATDIAMGAHLHNGAAGANGPVYQPLKSSTSNGGKDGMFLLADNANVYTIAEKADVDSLLTGNTYVNVHSTKFMSGELRGQVTLVV</sequence>
<evidence type="ECO:0000313" key="1">
    <source>
        <dbReference type="EMBL" id="KAK1857891.1"/>
    </source>
</evidence>
<organism evidence="1 2">
    <name type="scientific">Pyropia yezoensis</name>
    <name type="common">Susabi-nori</name>
    <name type="synonym">Porphyra yezoensis</name>
    <dbReference type="NCBI Taxonomy" id="2788"/>
    <lineage>
        <taxon>Eukaryota</taxon>
        <taxon>Rhodophyta</taxon>
        <taxon>Bangiophyceae</taxon>
        <taxon>Bangiales</taxon>
        <taxon>Bangiaceae</taxon>
        <taxon>Pyropia</taxon>
    </lineage>
</organism>
<proteinExistence type="predicted"/>
<dbReference type="EMBL" id="CM020618">
    <property type="protein sequence ID" value="KAK1857891.1"/>
    <property type="molecule type" value="Genomic_DNA"/>
</dbReference>
<protein>
    <submittedName>
        <fullName evidence="1">Uncharacterized protein</fullName>
    </submittedName>
</protein>
<evidence type="ECO:0000313" key="2">
    <source>
        <dbReference type="Proteomes" id="UP000798662"/>
    </source>
</evidence>
<name>A0ACC3BJH0_PYRYE</name>
<accession>A0ACC3BJH0</accession>
<keyword evidence="2" id="KW-1185">Reference proteome</keyword>
<reference evidence="1" key="1">
    <citation type="submission" date="2019-11" db="EMBL/GenBank/DDBJ databases">
        <title>Nori genome reveals adaptations in red seaweeds to the harsh intertidal environment.</title>
        <authorList>
            <person name="Wang D."/>
            <person name="Mao Y."/>
        </authorList>
    </citation>
    <scope>NUCLEOTIDE SEQUENCE</scope>
    <source>
        <tissue evidence="1">Gametophyte</tissue>
    </source>
</reference>
<comment type="caution">
    <text evidence="1">The sequence shown here is derived from an EMBL/GenBank/DDBJ whole genome shotgun (WGS) entry which is preliminary data.</text>
</comment>